<evidence type="ECO:0008006" key="4">
    <source>
        <dbReference type="Google" id="ProtNLM"/>
    </source>
</evidence>
<feature type="region of interest" description="Disordered" evidence="1">
    <location>
        <begin position="884"/>
        <end position="979"/>
    </location>
</feature>
<gene>
    <name evidence="2" type="ORF">OC846_005923</name>
</gene>
<feature type="compositionally biased region" description="Basic and acidic residues" evidence="1">
    <location>
        <begin position="1102"/>
        <end position="1117"/>
    </location>
</feature>
<feature type="compositionally biased region" description="Polar residues" evidence="1">
    <location>
        <begin position="543"/>
        <end position="554"/>
    </location>
</feature>
<keyword evidence="3" id="KW-1185">Reference proteome</keyword>
<evidence type="ECO:0000313" key="2">
    <source>
        <dbReference type="EMBL" id="KAK0544799.1"/>
    </source>
</evidence>
<sequence>MKRFFGEKNAPALSMLPQRSSSDFTGHTTSSSTTGLTSPQPLSQGAMYSPTPSYGRNSVNPVVNGVDAAQQQQHYFDLAAASTLYMQAVNTGSNAAIPTPSVVGQPALTPPPPVLAQVAQQQQSSPLPSPGRLSAQLTSYPAVGPDDSASVAGQMPASDANNNLDRNDLHKVLRSLEGLLVGLDEYRDLALKMAKVEKKIAKSAAEIAKIKSVKHVPSQVLGCSGLHFDAMNETNTKHAKLVQKEYEAVNEACAKYFKRVAKEERAHDEFVEALDSKIKKAHASQEKNAKRAGPRAMEAHDKYIAQVSTLTNDIAMAKASHAASMGAKTHAISLVVASTVGGLADARFRSSCESIRKTGKEIGPLNAWLNFAVSEAMPDQQPLDLDEDDLVGPAARLEEARVYAQAQLQAQAQATQAFAQAQMQNSAAAILASQLQQQQQSQTRNDDKDASADDTSQGITTMNSISPSQSKGDSSHRAEATPSVKFADLPKLDSEGKLVSESSNGTNSQRTSNGPDFRERIKAEDSLRSDPNTPTSDSKKLSSEPSQGQQQPRSILTAPSAGRTDTKYHSSVIAEADEDGEEDEEDDQSISVKRVAEMNNVGPAGVSTVTTSVKTSAQEPSKDALSTQESSTVAATKASLSTQRSAKDEDDMLTSSVANLAATLTIPGGSKGNSGGDKKEPSSSDTSSSRLRESSSSTAETASRRAESDSTPALTSSSSRPSSEESAPVASPRQLYPMRQTATPSAIEEKLDDHRAGGLQKQTDGAERVTSSPRRFPSAEPTRKDSSAFDSRDVSQQDAQQHSYTPIVIGQSRIASASVSRTLSTDTTASERSFVARMKAKYQAEKEGLRQATWVPTTTAGAAPYDTGLPAYVGGQERGRRVSELASHYGTSSIGSSVAGPRHSFPAGGLPPQQQGSYGGNRGRYAPEDDRPLSPPNPHHLHTASTTSSSRGGGPVPARDGHYSTSSTTLGGAPSNQARFRGNEAYHDRYDEFGTVKSGRSAFGGGGVSPGSMPSSSSVIRPTPIPATRGVGGGTGERGGAGDGMRSTASSRFGGGPSIFDEKDAGSSAPHSDVCGCQRCSIRHYSDVNNGTGAGNNGNSARAERGPYDSHSYRSDHTYQQQQQQQAQRNDVRDWDRDPRAMSNNRRQTMPVPPSNASAFSNGRYDRDERDRERVVSGGGGGPSYGAQFMRPPPVNDDRYGGGSLPRDAGGRSGRTSPYGMNLARDEARFAQGRAQATNLTTLNDQLRIEYDHAATQP</sequence>
<accession>A0AAN6GJL4</accession>
<feature type="compositionally biased region" description="Low complexity" evidence="1">
    <location>
        <begin position="20"/>
        <end position="38"/>
    </location>
</feature>
<evidence type="ECO:0000313" key="3">
    <source>
        <dbReference type="Proteomes" id="UP001176517"/>
    </source>
</evidence>
<feature type="compositionally biased region" description="Low complexity" evidence="1">
    <location>
        <begin position="606"/>
        <end position="616"/>
    </location>
</feature>
<dbReference type="EMBL" id="JAPDMZ010000262">
    <property type="protein sequence ID" value="KAK0544799.1"/>
    <property type="molecule type" value="Genomic_DNA"/>
</dbReference>
<feature type="region of interest" description="Disordered" evidence="1">
    <location>
        <begin position="996"/>
        <end position="1073"/>
    </location>
</feature>
<dbReference type="AlphaFoldDB" id="A0AAN6GJL4"/>
<feature type="compositionally biased region" description="Acidic residues" evidence="1">
    <location>
        <begin position="575"/>
        <end position="588"/>
    </location>
</feature>
<organism evidence="2 3">
    <name type="scientific">Tilletia horrida</name>
    <dbReference type="NCBI Taxonomy" id="155126"/>
    <lineage>
        <taxon>Eukaryota</taxon>
        <taxon>Fungi</taxon>
        <taxon>Dikarya</taxon>
        <taxon>Basidiomycota</taxon>
        <taxon>Ustilaginomycotina</taxon>
        <taxon>Exobasidiomycetes</taxon>
        <taxon>Tilletiales</taxon>
        <taxon>Tilletiaceae</taxon>
        <taxon>Tilletia</taxon>
    </lineage>
</organism>
<name>A0AAN6GJL4_9BASI</name>
<feature type="compositionally biased region" description="Basic and acidic residues" evidence="1">
    <location>
        <begin position="1164"/>
        <end position="1175"/>
    </location>
</feature>
<feature type="compositionally biased region" description="Basic and acidic residues" evidence="1">
    <location>
        <begin position="781"/>
        <end position="795"/>
    </location>
</feature>
<feature type="region of interest" description="Disordered" evidence="1">
    <location>
        <begin position="1087"/>
        <end position="1220"/>
    </location>
</feature>
<comment type="caution">
    <text evidence="2">The sequence shown here is derived from an EMBL/GenBank/DDBJ whole genome shotgun (WGS) entry which is preliminary data.</text>
</comment>
<feature type="region of interest" description="Disordered" evidence="1">
    <location>
        <begin position="117"/>
        <end position="154"/>
    </location>
</feature>
<feature type="compositionally biased region" description="Basic and acidic residues" evidence="1">
    <location>
        <begin position="488"/>
        <end position="498"/>
    </location>
</feature>
<proteinExistence type="predicted"/>
<feature type="compositionally biased region" description="Basic and acidic residues" evidence="1">
    <location>
        <begin position="516"/>
        <end position="528"/>
    </location>
</feature>
<feature type="compositionally biased region" description="Polar residues" evidence="1">
    <location>
        <begin position="813"/>
        <end position="831"/>
    </location>
</feature>
<dbReference type="Proteomes" id="UP001176517">
    <property type="component" value="Unassembled WGS sequence"/>
</dbReference>
<feature type="region of interest" description="Disordered" evidence="1">
    <location>
        <begin position="437"/>
        <end position="831"/>
    </location>
</feature>
<feature type="compositionally biased region" description="Basic and acidic residues" evidence="1">
    <location>
        <begin position="747"/>
        <end position="756"/>
    </location>
</feature>
<feature type="compositionally biased region" description="Low complexity" evidence="1">
    <location>
        <begin position="117"/>
        <end position="135"/>
    </location>
</feature>
<feature type="compositionally biased region" description="Polar residues" evidence="1">
    <location>
        <begin position="624"/>
        <end position="644"/>
    </location>
</feature>
<feature type="compositionally biased region" description="Basic and acidic residues" evidence="1">
    <location>
        <begin position="1130"/>
        <end position="1140"/>
    </location>
</feature>
<feature type="compositionally biased region" description="Gly residues" evidence="1">
    <location>
        <begin position="1030"/>
        <end position="1043"/>
    </location>
</feature>
<feature type="compositionally biased region" description="Polar residues" evidence="1">
    <location>
        <begin position="500"/>
        <end position="514"/>
    </location>
</feature>
<feature type="region of interest" description="Disordered" evidence="1">
    <location>
        <begin position="1"/>
        <end position="55"/>
    </location>
</feature>
<evidence type="ECO:0000256" key="1">
    <source>
        <dbReference type="SAM" id="MobiDB-lite"/>
    </source>
</evidence>
<feature type="compositionally biased region" description="Low complexity" evidence="1">
    <location>
        <begin position="709"/>
        <end position="732"/>
    </location>
</feature>
<feature type="compositionally biased region" description="Polar residues" evidence="1">
    <location>
        <begin position="963"/>
        <end position="978"/>
    </location>
</feature>
<reference evidence="2" key="1">
    <citation type="journal article" date="2023" name="PhytoFront">
        <title>Draft Genome Resources of Seven Strains of Tilletia horrida, Causal Agent of Kernel Smut of Rice.</title>
        <authorList>
            <person name="Khanal S."/>
            <person name="Antony Babu S."/>
            <person name="Zhou X.G."/>
        </authorList>
    </citation>
    <scope>NUCLEOTIDE SEQUENCE</scope>
    <source>
        <strain evidence="2">TX6</strain>
    </source>
</reference>
<protein>
    <recommendedName>
        <fullName evidence="4">F-BAR domain-containing protein</fullName>
    </recommendedName>
</protein>
<feature type="compositionally biased region" description="Low complexity" evidence="1">
    <location>
        <begin position="683"/>
        <end position="701"/>
    </location>
</feature>
<feature type="compositionally biased region" description="Polar residues" evidence="1">
    <location>
        <begin position="453"/>
        <end position="472"/>
    </location>
</feature>